<dbReference type="AlphaFoldDB" id="A0AAN8X7A0"/>
<feature type="chain" id="PRO_5043033570" evidence="1">
    <location>
        <begin position="17"/>
        <end position="289"/>
    </location>
</feature>
<reference evidence="2 3" key="1">
    <citation type="submission" date="2023-11" db="EMBL/GenBank/DDBJ databases">
        <title>Halocaridina rubra genome assembly.</title>
        <authorList>
            <person name="Smith C."/>
        </authorList>
    </citation>
    <scope>NUCLEOTIDE SEQUENCE [LARGE SCALE GENOMIC DNA]</scope>
    <source>
        <strain evidence="2">EP-1</strain>
        <tissue evidence="2">Whole</tissue>
    </source>
</reference>
<evidence type="ECO:0000313" key="2">
    <source>
        <dbReference type="EMBL" id="KAK7075298.1"/>
    </source>
</evidence>
<accession>A0AAN8X7A0</accession>
<comment type="caution">
    <text evidence="2">The sequence shown here is derived from an EMBL/GenBank/DDBJ whole genome shotgun (WGS) entry which is preliminary data.</text>
</comment>
<name>A0AAN8X7A0_HALRR</name>
<protein>
    <submittedName>
        <fullName evidence="2">Uncharacterized protein</fullName>
    </submittedName>
</protein>
<feature type="signal peptide" evidence="1">
    <location>
        <begin position="1"/>
        <end position="16"/>
    </location>
</feature>
<proteinExistence type="predicted"/>
<gene>
    <name evidence="2" type="ORF">SK128_000705</name>
</gene>
<organism evidence="2 3">
    <name type="scientific">Halocaridina rubra</name>
    <name type="common">Hawaiian red shrimp</name>
    <dbReference type="NCBI Taxonomy" id="373956"/>
    <lineage>
        <taxon>Eukaryota</taxon>
        <taxon>Metazoa</taxon>
        <taxon>Ecdysozoa</taxon>
        <taxon>Arthropoda</taxon>
        <taxon>Crustacea</taxon>
        <taxon>Multicrustacea</taxon>
        <taxon>Malacostraca</taxon>
        <taxon>Eumalacostraca</taxon>
        <taxon>Eucarida</taxon>
        <taxon>Decapoda</taxon>
        <taxon>Pleocyemata</taxon>
        <taxon>Caridea</taxon>
        <taxon>Atyoidea</taxon>
        <taxon>Atyidae</taxon>
        <taxon>Halocaridina</taxon>
    </lineage>
</organism>
<keyword evidence="3" id="KW-1185">Reference proteome</keyword>
<evidence type="ECO:0000313" key="3">
    <source>
        <dbReference type="Proteomes" id="UP001381693"/>
    </source>
</evidence>
<evidence type="ECO:0000256" key="1">
    <source>
        <dbReference type="SAM" id="SignalP"/>
    </source>
</evidence>
<dbReference type="Proteomes" id="UP001381693">
    <property type="component" value="Unassembled WGS sequence"/>
</dbReference>
<sequence length="289" mass="29727">MNPLFLLPLLVAGCVAAPTGSVAVHAAVLPVPYAAVQQEVTAHLPAGVELKQVGEVVPVATAAVAPVAVPGYAVQGEIRQITETLPEPPAVAVDVNTLPVLGATTYAAAVSSAFPAAVQVKAVEAPTVVAPAVVAPAVAPAAVAYSNVNLNVPAPVPAGDAPAPELLVQRTPVQALGRPVYTHTPQITEVRPELKIYEKTYNVAVPRPVYETKEVTPIHHKYVPEPYEVPQPYAVPQPVAVPTPVKVPVIVPHQVNVQHNVVAQPAVAAVGYGTVAATPVVHGHAVIQA</sequence>
<dbReference type="EMBL" id="JAXCGZ010011330">
    <property type="protein sequence ID" value="KAK7075298.1"/>
    <property type="molecule type" value="Genomic_DNA"/>
</dbReference>
<keyword evidence="1" id="KW-0732">Signal</keyword>